<gene>
    <name evidence="2" type="ORF">Moror_3528</name>
</gene>
<name>V2W5I3_MONRO</name>
<feature type="compositionally biased region" description="Basic and acidic residues" evidence="1">
    <location>
        <begin position="1"/>
        <end position="10"/>
    </location>
</feature>
<keyword evidence="3" id="KW-1185">Reference proteome</keyword>
<comment type="caution">
    <text evidence="2">The sequence shown here is derived from an EMBL/GenBank/DDBJ whole genome shotgun (WGS) entry which is preliminary data.</text>
</comment>
<dbReference type="EMBL" id="AWSO01002079">
    <property type="protein sequence ID" value="ESK82083.1"/>
    <property type="molecule type" value="Genomic_DNA"/>
</dbReference>
<dbReference type="AlphaFoldDB" id="V2W5I3"/>
<sequence length="310" mass="33764">SDPKGKKHAIDPPLNKGEQDNAGDMDIDELDPLQPSAIKSIQDLDLEEIIGGVGQGCPAKKNTLNVLHLLQALGQTKAIEVLRSHPGLLNLGLSDTFWPVHKIMSTLTTHPGADANINSELLCTQCNSANAHCETGSGTSTCCLAFQTSAIFDLRILSFCIQQQISLLHVQEEFVKSSLCHCQELLQASCTDPHVILKYLFWHNPNFAPLEEQLNILCTSLGWIARDMGVPDSYKFKVVCPVDLFFASLSNIQVILKGTNFDITGLKSGLYMIVDNKVVMVDGSEALHFEGHTIENEAGPSNSISLLSLV</sequence>
<dbReference type="HOGENOM" id="CLU_898832_0_0_1"/>
<evidence type="ECO:0000313" key="3">
    <source>
        <dbReference type="Proteomes" id="UP000017559"/>
    </source>
</evidence>
<protein>
    <submittedName>
        <fullName evidence="2">Uncharacterized protein</fullName>
    </submittedName>
</protein>
<feature type="region of interest" description="Disordered" evidence="1">
    <location>
        <begin position="1"/>
        <end position="28"/>
    </location>
</feature>
<evidence type="ECO:0000256" key="1">
    <source>
        <dbReference type="SAM" id="MobiDB-lite"/>
    </source>
</evidence>
<feature type="non-terminal residue" evidence="2">
    <location>
        <position position="1"/>
    </location>
</feature>
<dbReference type="OrthoDB" id="3119531at2759"/>
<proteinExistence type="predicted"/>
<accession>V2W5I3</accession>
<organism evidence="2 3">
    <name type="scientific">Moniliophthora roreri (strain MCA 2997)</name>
    <name type="common">Cocoa frosty pod rot fungus</name>
    <name type="synonym">Crinipellis roreri</name>
    <dbReference type="NCBI Taxonomy" id="1381753"/>
    <lineage>
        <taxon>Eukaryota</taxon>
        <taxon>Fungi</taxon>
        <taxon>Dikarya</taxon>
        <taxon>Basidiomycota</taxon>
        <taxon>Agaricomycotina</taxon>
        <taxon>Agaricomycetes</taxon>
        <taxon>Agaricomycetidae</taxon>
        <taxon>Agaricales</taxon>
        <taxon>Marasmiineae</taxon>
        <taxon>Marasmiaceae</taxon>
        <taxon>Moniliophthora</taxon>
    </lineage>
</organism>
<evidence type="ECO:0000313" key="2">
    <source>
        <dbReference type="EMBL" id="ESK82083.1"/>
    </source>
</evidence>
<reference evidence="2 3" key="1">
    <citation type="journal article" date="2014" name="BMC Genomics">
        <title>Genome and secretome analysis of the hemibiotrophic fungal pathogen, Moniliophthora roreri, which causes frosty pod rot disease of cacao: mechanisms of the biotrophic and necrotrophic phases.</title>
        <authorList>
            <person name="Meinhardt L.W."/>
            <person name="Costa G.G.L."/>
            <person name="Thomazella D.P.T."/>
            <person name="Teixeira P.J.P.L."/>
            <person name="Carazzolle M.F."/>
            <person name="Schuster S.C."/>
            <person name="Carlson J.E."/>
            <person name="Guiltinan M.J."/>
            <person name="Mieczkowski P."/>
            <person name="Farmer A."/>
            <person name="Ramaraj T."/>
            <person name="Crozier J."/>
            <person name="Davis R.E."/>
            <person name="Shao J."/>
            <person name="Melnick R.L."/>
            <person name="Pereira G.A.G."/>
            <person name="Bailey B.A."/>
        </authorList>
    </citation>
    <scope>NUCLEOTIDE SEQUENCE [LARGE SCALE GENOMIC DNA]</scope>
    <source>
        <strain evidence="2 3">MCA 2997</strain>
    </source>
</reference>
<dbReference type="Proteomes" id="UP000017559">
    <property type="component" value="Unassembled WGS sequence"/>
</dbReference>
<dbReference type="KEGG" id="mrr:Moror_3528"/>